<evidence type="ECO:0000256" key="1">
    <source>
        <dbReference type="SAM" id="MobiDB-lite"/>
    </source>
</evidence>
<dbReference type="Proteomes" id="UP000294933">
    <property type="component" value="Unassembled WGS sequence"/>
</dbReference>
<name>A0A4Y7QAB5_9AGAM</name>
<dbReference type="InterPro" id="IPR036047">
    <property type="entry name" value="F-box-like_dom_sf"/>
</dbReference>
<keyword evidence="3" id="KW-1185">Reference proteome</keyword>
<dbReference type="OrthoDB" id="2322499at2759"/>
<dbReference type="STRING" id="50990.A0A4Y7QAB5"/>
<dbReference type="EMBL" id="ML170166">
    <property type="protein sequence ID" value="TDL24613.1"/>
    <property type="molecule type" value="Genomic_DNA"/>
</dbReference>
<feature type="region of interest" description="Disordered" evidence="1">
    <location>
        <begin position="1"/>
        <end position="42"/>
    </location>
</feature>
<evidence type="ECO:0000313" key="2">
    <source>
        <dbReference type="EMBL" id="TDL24613.1"/>
    </source>
</evidence>
<accession>A0A4Y7QAB5</accession>
<evidence type="ECO:0008006" key="4">
    <source>
        <dbReference type="Google" id="ProtNLM"/>
    </source>
</evidence>
<sequence length="590" mass="66151">MPPETARKERKIHHKRDDEVEVKSCGQSVMPASSEKPPAPVKRRKGRLSLLPTLALDILLEVFARLQPLDVLHIMWTSQRFRNLLVAPSSAFIWKAARLNVKGFPDCPPHLSEVEYARLAFNPYCYGCGKRTPNGPQWEVYARAVSRWSLTLADLFKQESSGYFVPCNFEPQVRRLLKHILNLPEKSSETWIADALRNAPGIREHAKLCREWENTVREHRQEQLANIKLKRREDIHEKLSRLGFGPALGHAAEEFANHRLVKPGVGLTERMWNSIKSDLVRWIQEHEAKRLARAALTAYKASHPGTLLPGFADFSASNDGKSILHNLGDVPVSEETFGDIGIFVDNWRRTATHQLADLMVTPTEKHDGDLRDHVVHTALSTKLGLATTLFSCAFCEFARRMRHAATLDDSEVMLWDAQGKLRYEGDAGNTLVKPIIEACSLPAETTTTFDMDALDPRLMCLNCKSGDANPTEKIAIYTWRTAIGHALICSQKETGYLWHQLSDAATETAKKAESTICGTKVVGDAAREAATPQWGCIECSVTKSSYVHSIEGIKSHFNSQHGGSEPAYYRLPRFPPGMFELTLPADQCDE</sequence>
<protein>
    <recommendedName>
        <fullName evidence="4">F-box domain-containing protein</fullName>
    </recommendedName>
</protein>
<dbReference type="SUPFAM" id="SSF81383">
    <property type="entry name" value="F-box domain"/>
    <property type="match status" value="1"/>
</dbReference>
<dbReference type="VEuPathDB" id="FungiDB:BD410DRAFT_838126"/>
<gene>
    <name evidence="2" type="ORF">BD410DRAFT_838126</name>
</gene>
<proteinExistence type="predicted"/>
<reference evidence="2 3" key="1">
    <citation type="submission" date="2018-06" db="EMBL/GenBank/DDBJ databases">
        <title>A transcriptomic atlas of mushroom development highlights an independent origin of complex multicellularity.</title>
        <authorList>
            <consortium name="DOE Joint Genome Institute"/>
            <person name="Krizsan K."/>
            <person name="Almasi E."/>
            <person name="Merenyi Z."/>
            <person name="Sahu N."/>
            <person name="Viragh M."/>
            <person name="Koszo T."/>
            <person name="Mondo S."/>
            <person name="Kiss B."/>
            <person name="Balint B."/>
            <person name="Kues U."/>
            <person name="Barry K."/>
            <person name="Hegedus J.C."/>
            <person name="Henrissat B."/>
            <person name="Johnson J."/>
            <person name="Lipzen A."/>
            <person name="Ohm R."/>
            <person name="Nagy I."/>
            <person name="Pangilinan J."/>
            <person name="Yan J."/>
            <person name="Xiong Y."/>
            <person name="Grigoriev I.V."/>
            <person name="Hibbett D.S."/>
            <person name="Nagy L.G."/>
        </authorList>
    </citation>
    <scope>NUCLEOTIDE SEQUENCE [LARGE SCALE GENOMIC DNA]</scope>
    <source>
        <strain evidence="2 3">SZMC22713</strain>
    </source>
</reference>
<evidence type="ECO:0000313" key="3">
    <source>
        <dbReference type="Proteomes" id="UP000294933"/>
    </source>
</evidence>
<dbReference type="AlphaFoldDB" id="A0A4Y7QAB5"/>
<organism evidence="2 3">
    <name type="scientific">Rickenella mellea</name>
    <dbReference type="NCBI Taxonomy" id="50990"/>
    <lineage>
        <taxon>Eukaryota</taxon>
        <taxon>Fungi</taxon>
        <taxon>Dikarya</taxon>
        <taxon>Basidiomycota</taxon>
        <taxon>Agaricomycotina</taxon>
        <taxon>Agaricomycetes</taxon>
        <taxon>Hymenochaetales</taxon>
        <taxon>Rickenellaceae</taxon>
        <taxon>Rickenella</taxon>
    </lineage>
</organism>